<comment type="caution">
    <text evidence="2">The sequence shown here is derived from an EMBL/GenBank/DDBJ whole genome shotgun (WGS) entry which is preliminary data.</text>
</comment>
<dbReference type="Gene3D" id="2.60.40.10">
    <property type="entry name" value="Immunoglobulins"/>
    <property type="match status" value="1"/>
</dbReference>
<dbReference type="InterPro" id="IPR003961">
    <property type="entry name" value="FN3_dom"/>
</dbReference>
<evidence type="ECO:0000313" key="2">
    <source>
        <dbReference type="EMBL" id="CAI8025388.1"/>
    </source>
</evidence>
<dbReference type="SUPFAM" id="SSF49265">
    <property type="entry name" value="Fibronectin type III"/>
    <property type="match status" value="1"/>
</dbReference>
<gene>
    <name evidence="2" type="ORF">GBAR_LOCUS14672</name>
</gene>
<dbReference type="SMART" id="SM00060">
    <property type="entry name" value="FN3"/>
    <property type="match status" value="1"/>
</dbReference>
<evidence type="ECO:0000313" key="3">
    <source>
        <dbReference type="Proteomes" id="UP001174909"/>
    </source>
</evidence>
<dbReference type="Pfam" id="PF00041">
    <property type="entry name" value="fn3"/>
    <property type="match status" value="1"/>
</dbReference>
<dbReference type="CDD" id="cd00063">
    <property type="entry name" value="FN3"/>
    <property type="match status" value="1"/>
</dbReference>
<dbReference type="AlphaFoldDB" id="A0AA35WL17"/>
<feature type="non-terminal residue" evidence="2">
    <location>
        <position position="169"/>
    </location>
</feature>
<dbReference type="EMBL" id="CASHTH010002147">
    <property type="protein sequence ID" value="CAI8025388.1"/>
    <property type="molecule type" value="Genomic_DNA"/>
</dbReference>
<evidence type="ECO:0000259" key="1">
    <source>
        <dbReference type="PROSITE" id="PS50853"/>
    </source>
</evidence>
<feature type="domain" description="Fibronectin type-III" evidence="1">
    <location>
        <begin position="52"/>
        <end position="140"/>
    </location>
</feature>
<dbReference type="Proteomes" id="UP001174909">
    <property type="component" value="Unassembled WGS sequence"/>
</dbReference>
<proteinExistence type="predicted"/>
<dbReference type="InterPro" id="IPR013783">
    <property type="entry name" value="Ig-like_fold"/>
</dbReference>
<dbReference type="InterPro" id="IPR036116">
    <property type="entry name" value="FN3_sf"/>
</dbReference>
<accession>A0AA35WL17</accession>
<name>A0AA35WL17_GEOBA</name>
<organism evidence="2 3">
    <name type="scientific">Geodia barretti</name>
    <name type="common">Barrett's horny sponge</name>
    <dbReference type="NCBI Taxonomy" id="519541"/>
    <lineage>
        <taxon>Eukaryota</taxon>
        <taxon>Metazoa</taxon>
        <taxon>Porifera</taxon>
        <taxon>Demospongiae</taxon>
        <taxon>Heteroscleromorpha</taxon>
        <taxon>Tetractinellida</taxon>
        <taxon>Astrophorina</taxon>
        <taxon>Geodiidae</taxon>
        <taxon>Geodia</taxon>
    </lineage>
</organism>
<protein>
    <submittedName>
        <fullName evidence="2">Immunoglobulin superfamily DCC subclass member 4</fullName>
    </submittedName>
</protein>
<reference evidence="2" key="1">
    <citation type="submission" date="2023-03" db="EMBL/GenBank/DDBJ databases">
        <authorList>
            <person name="Steffen K."/>
            <person name="Cardenas P."/>
        </authorList>
    </citation>
    <scope>NUCLEOTIDE SEQUENCE</scope>
</reference>
<keyword evidence="3" id="KW-1185">Reference proteome</keyword>
<dbReference type="PROSITE" id="PS50853">
    <property type="entry name" value="FN3"/>
    <property type="match status" value="1"/>
</dbReference>
<dbReference type="PRINTS" id="PR00014">
    <property type="entry name" value="FNTYPEIII"/>
</dbReference>
<sequence>PVGVPEKIGNDTYTATTTTISGGCDGDIYQCNASNGAAADQLNVVELRVASDPFNITLTQTSATSVIVEWSQPSGGATVTGYVVHYSHGVDNINQRVAASSTSSNITHLDRNTSYQFSVEATSEHVSGESNNCTITLFDPFDGINVVECDPVPQSQTVLLSKWALLMLV</sequence>